<dbReference type="Proteomes" id="UP001501600">
    <property type="component" value="Unassembled WGS sequence"/>
</dbReference>
<keyword evidence="1" id="KW-0808">Transferase</keyword>
<evidence type="ECO:0000256" key="1">
    <source>
        <dbReference type="ARBA" id="ARBA00022679"/>
    </source>
</evidence>
<proteinExistence type="predicted"/>
<comment type="caution">
    <text evidence="4">The sequence shown here is derived from an EMBL/GenBank/DDBJ whole genome shotgun (WGS) entry which is preliminary data.</text>
</comment>
<evidence type="ECO:0000313" key="5">
    <source>
        <dbReference type="Proteomes" id="UP001501600"/>
    </source>
</evidence>
<organism evidence="4 5">
    <name type="scientific">Ferrimonas gelatinilytica</name>
    <dbReference type="NCBI Taxonomy" id="1255257"/>
    <lineage>
        <taxon>Bacteria</taxon>
        <taxon>Pseudomonadati</taxon>
        <taxon>Pseudomonadota</taxon>
        <taxon>Gammaproteobacteria</taxon>
        <taxon>Alteromonadales</taxon>
        <taxon>Ferrimonadaceae</taxon>
        <taxon>Ferrimonas</taxon>
    </lineage>
</organism>
<dbReference type="EMBL" id="BAABLF010000005">
    <property type="protein sequence ID" value="GAA5188311.1"/>
    <property type="molecule type" value="Genomic_DNA"/>
</dbReference>
<evidence type="ECO:0000313" key="4">
    <source>
        <dbReference type="EMBL" id="GAA5188311.1"/>
    </source>
</evidence>
<evidence type="ECO:0000259" key="3">
    <source>
        <dbReference type="PROSITE" id="PS51186"/>
    </source>
</evidence>
<dbReference type="InterPro" id="IPR050832">
    <property type="entry name" value="Bact_Acetyltransf"/>
</dbReference>
<keyword evidence="2" id="KW-0012">Acyltransferase</keyword>
<evidence type="ECO:0000256" key="2">
    <source>
        <dbReference type="ARBA" id="ARBA00023315"/>
    </source>
</evidence>
<sequence length="127" mass="14522">MQLRQATMRDLPAILALWPQQGVCGQEPLHPYIASRGRTYVIVNGRNLIGFVCISRVDARIVALCVALPYRRCGLGRALLMRAQHYLHWLGARTVRLSPAPDSQAFYRALGWQPMSHCTHQWCRRLK</sequence>
<keyword evidence="5" id="KW-1185">Reference proteome</keyword>
<dbReference type="RefSeq" id="WP_345315754.1">
    <property type="nucleotide sequence ID" value="NZ_BAABLF010000005.1"/>
</dbReference>
<dbReference type="Pfam" id="PF13508">
    <property type="entry name" value="Acetyltransf_7"/>
    <property type="match status" value="1"/>
</dbReference>
<protein>
    <recommendedName>
        <fullName evidence="3">N-acetyltransferase domain-containing protein</fullName>
    </recommendedName>
</protein>
<feature type="domain" description="N-acetyltransferase" evidence="3">
    <location>
        <begin position="1"/>
        <end position="127"/>
    </location>
</feature>
<name>A0ABP9RW47_9GAMM</name>
<reference evidence="5" key="1">
    <citation type="journal article" date="2019" name="Int. J. Syst. Evol. Microbiol.">
        <title>The Global Catalogue of Microorganisms (GCM) 10K type strain sequencing project: providing services to taxonomists for standard genome sequencing and annotation.</title>
        <authorList>
            <consortium name="The Broad Institute Genomics Platform"/>
            <consortium name="The Broad Institute Genome Sequencing Center for Infectious Disease"/>
            <person name="Wu L."/>
            <person name="Ma J."/>
        </authorList>
    </citation>
    <scope>NUCLEOTIDE SEQUENCE [LARGE SCALE GENOMIC DNA]</scope>
    <source>
        <strain evidence="5">JCM 18720</strain>
    </source>
</reference>
<gene>
    <name evidence="4" type="ORF">GCM10025772_08030</name>
</gene>
<dbReference type="InterPro" id="IPR000182">
    <property type="entry name" value="GNAT_dom"/>
</dbReference>
<dbReference type="InterPro" id="IPR016181">
    <property type="entry name" value="Acyl_CoA_acyltransferase"/>
</dbReference>
<dbReference type="PROSITE" id="PS51186">
    <property type="entry name" value="GNAT"/>
    <property type="match status" value="1"/>
</dbReference>
<accession>A0ABP9RW47</accession>
<dbReference type="CDD" id="cd04301">
    <property type="entry name" value="NAT_SF"/>
    <property type="match status" value="1"/>
</dbReference>
<dbReference type="PANTHER" id="PTHR43877">
    <property type="entry name" value="AMINOALKYLPHOSPHONATE N-ACETYLTRANSFERASE-RELATED-RELATED"/>
    <property type="match status" value="1"/>
</dbReference>
<dbReference type="SUPFAM" id="SSF55729">
    <property type="entry name" value="Acyl-CoA N-acyltransferases (Nat)"/>
    <property type="match status" value="1"/>
</dbReference>
<dbReference type="Gene3D" id="3.40.630.30">
    <property type="match status" value="1"/>
</dbReference>